<reference evidence="2 3" key="1">
    <citation type="submission" date="2016-07" db="EMBL/GenBank/DDBJ databases">
        <title>Pervasive Adenine N6-methylation of Active Genes in Fungi.</title>
        <authorList>
            <consortium name="DOE Joint Genome Institute"/>
            <person name="Mondo S.J."/>
            <person name="Dannebaum R.O."/>
            <person name="Kuo R.C."/>
            <person name="Labutti K."/>
            <person name="Haridas S."/>
            <person name="Kuo A."/>
            <person name="Salamov A."/>
            <person name="Ahrendt S.R."/>
            <person name="Lipzen A."/>
            <person name="Sullivan W."/>
            <person name="Andreopoulos W.B."/>
            <person name="Clum A."/>
            <person name="Lindquist E."/>
            <person name="Daum C."/>
            <person name="Ramamoorthy G.K."/>
            <person name="Gryganskyi A."/>
            <person name="Culley D."/>
            <person name="Magnuson J.K."/>
            <person name="James T.Y."/>
            <person name="O'Malley M.A."/>
            <person name="Stajich J.E."/>
            <person name="Spatafora J.W."/>
            <person name="Visel A."/>
            <person name="Grigoriev I.V."/>
        </authorList>
    </citation>
    <scope>NUCLEOTIDE SEQUENCE [LARGE SCALE GENOMIC DNA]</scope>
    <source>
        <strain evidence="2 3">JEL800</strain>
    </source>
</reference>
<evidence type="ECO:0000256" key="1">
    <source>
        <dbReference type="SAM" id="MobiDB-lite"/>
    </source>
</evidence>
<gene>
    <name evidence="2" type="ORF">BCR33DRAFT_854397</name>
</gene>
<dbReference type="Proteomes" id="UP000193642">
    <property type="component" value="Unassembled WGS sequence"/>
</dbReference>
<accession>A0A1Y2BT59</accession>
<keyword evidence="3" id="KW-1185">Reference proteome</keyword>
<proteinExistence type="predicted"/>
<feature type="compositionally biased region" description="Low complexity" evidence="1">
    <location>
        <begin position="92"/>
        <end position="108"/>
    </location>
</feature>
<organism evidence="2 3">
    <name type="scientific">Rhizoclosmatium globosum</name>
    <dbReference type="NCBI Taxonomy" id="329046"/>
    <lineage>
        <taxon>Eukaryota</taxon>
        <taxon>Fungi</taxon>
        <taxon>Fungi incertae sedis</taxon>
        <taxon>Chytridiomycota</taxon>
        <taxon>Chytridiomycota incertae sedis</taxon>
        <taxon>Chytridiomycetes</taxon>
        <taxon>Chytridiales</taxon>
        <taxon>Chytriomycetaceae</taxon>
        <taxon>Rhizoclosmatium</taxon>
    </lineage>
</organism>
<feature type="region of interest" description="Disordered" evidence="1">
    <location>
        <begin position="83"/>
        <end position="114"/>
    </location>
</feature>
<name>A0A1Y2BT59_9FUNG</name>
<evidence type="ECO:0000313" key="3">
    <source>
        <dbReference type="Proteomes" id="UP000193642"/>
    </source>
</evidence>
<feature type="compositionally biased region" description="Pro residues" evidence="1">
    <location>
        <begin position="1"/>
        <end position="10"/>
    </location>
</feature>
<evidence type="ECO:0000313" key="2">
    <source>
        <dbReference type="EMBL" id="ORY37939.1"/>
    </source>
</evidence>
<protein>
    <submittedName>
        <fullName evidence="2">Uncharacterized protein</fullName>
    </submittedName>
</protein>
<dbReference type="AlphaFoldDB" id="A0A1Y2BT59"/>
<sequence length="187" mass="20523">MSLQPPPPPNQNSLRPSDPLISCLVVETQTTRQTSSSTLNSLAPELLPGSFSVPPPQTQLQLQQLYMPLLAGSLAASSYVGYPQFPPPPLTPQQHPYQQQQPQPQPHQSSFGTFPDRSQVIDVLSLGRSIGLGFGTQSQSSDQYPPPQIPSLLRRPMKYVTKEVVLTDGKFILNVPLSKDYSSAVRY</sequence>
<feature type="region of interest" description="Disordered" evidence="1">
    <location>
        <begin position="1"/>
        <end position="20"/>
    </location>
</feature>
<comment type="caution">
    <text evidence="2">The sequence shown here is derived from an EMBL/GenBank/DDBJ whole genome shotgun (WGS) entry which is preliminary data.</text>
</comment>
<dbReference type="EMBL" id="MCGO01000047">
    <property type="protein sequence ID" value="ORY37939.1"/>
    <property type="molecule type" value="Genomic_DNA"/>
</dbReference>